<feature type="chain" id="PRO_5040841792" evidence="1">
    <location>
        <begin position="22"/>
        <end position="251"/>
    </location>
</feature>
<accession>A0A9X2W1R2</accession>
<comment type="caution">
    <text evidence="3">The sequence shown here is derived from an EMBL/GenBank/DDBJ whole genome shotgun (WGS) entry which is preliminary data.</text>
</comment>
<feature type="signal peptide" evidence="1">
    <location>
        <begin position="1"/>
        <end position="21"/>
    </location>
</feature>
<protein>
    <submittedName>
        <fullName evidence="3">DsbA family protein</fullName>
    </submittedName>
</protein>
<dbReference type="Pfam" id="PF13462">
    <property type="entry name" value="Thioredoxin_4"/>
    <property type="match status" value="1"/>
</dbReference>
<dbReference type="Gene3D" id="3.40.30.10">
    <property type="entry name" value="Glutaredoxin"/>
    <property type="match status" value="1"/>
</dbReference>
<feature type="domain" description="Thioredoxin-like fold" evidence="2">
    <location>
        <begin position="60"/>
        <end position="245"/>
    </location>
</feature>
<sequence length="251" mass="26576">MFRKFRPAAATMAVASLIALSACGSNETADEGGIAEAQAVATVPPPAGKEWSEVAAVTPEGGIVEGNPDAPIKLVEYASHTCGHCAEFSEQASDAIRSKYVNSGRVSYEIRNQIHDPIDLTFAVLARCAGPEAFHPLSEQGWANLEAMFTTIQANNAQFQAASQATGAARFDAIASAAGLYDFFAQRGISRDQARSCLAKTDTATKIAENSEKQSEELNVTGTPTFFINGKNVGTQSWASLEPMLQRAGAR</sequence>
<dbReference type="EMBL" id="JAOAMV010000002">
    <property type="protein sequence ID" value="MCT2558325.1"/>
    <property type="molecule type" value="Genomic_DNA"/>
</dbReference>
<dbReference type="AlphaFoldDB" id="A0A9X2W1R2"/>
<dbReference type="Proteomes" id="UP001142648">
    <property type="component" value="Unassembled WGS sequence"/>
</dbReference>
<keyword evidence="1" id="KW-0732">Signal</keyword>
<organism evidence="3 4">
    <name type="scientific">Tsuneonella litorea</name>
    <dbReference type="NCBI Taxonomy" id="2976475"/>
    <lineage>
        <taxon>Bacteria</taxon>
        <taxon>Pseudomonadati</taxon>
        <taxon>Pseudomonadota</taxon>
        <taxon>Alphaproteobacteria</taxon>
        <taxon>Sphingomonadales</taxon>
        <taxon>Erythrobacteraceae</taxon>
        <taxon>Tsuneonella</taxon>
    </lineage>
</organism>
<evidence type="ECO:0000313" key="3">
    <source>
        <dbReference type="EMBL" id="MCT2558325.1"/>
    </source>
</evidence>
<evidence type="ECO:0000259" key="2">
    <source>
        <dbReference type="Pfam" id="PF13462"/>
    </source>
</evidence>
<dbReference type="InterPro" id="IPR012336">
    <property type="entry name" value="Thioredoxin-like_fold"/>
</dbReference>
<dbReference type="SUPFAM" id="SSF52833">
    <property type="entry name" value="Thioredoxin-like"/>
    <property type="match status" value="1"/>
</dbReference>
<keyword evidence="4" id="KW-1185">Reference proteome</keyword>
<dbReference type="InterPro" id="IPR036249">
    <property type="entry name" value="Thioredoxin-like_sf"/>
</dbReference>
<proteinExistence type="predicted"/>
<dbReference type="RefSeq" id="WP_259961135.1">
    <property type="nucleotide sequence ID" value="NZ_JAOAMV010000002.1"/>
</dbReference>
<evidence type="ECO:0000313" key="4">
    <source>
        <dbReference type="Proteomes" id="UP001142648"/>
    </source>
</evidence>
<evidence type="ECO:0000256" key="1">
    <source>
        <dbReference type="SAM" id="SignalP"/>
    </source>
</evidence>
<gene>
    <name evidence="3" type="ORF">N0B51_04965</name>
</gene>
<dbReference type="PROSITE" id="PS51257">
    <property type="entry name" value="PROKAR_LIPOPROTEIN"/>
    <property type="match status" value="1"/>
</dbReference>
<dbReference type="Gene3D" id="1.10.40.110">
    <property type="match status" value="1"/>
</dbReference>
<name>A0A9X2W1R2_9SPHN</name>
<reference evidence="3" key="1">
    <citation type="submission" date="2022-09" db="EMBL/GenBank/DDBJ databases">
        <title>The genome sequence of Tsuneonella sp. YG55.</title>
        <authorList>
            <person name="Liu Y."/>
        </authorList>
    </citation>
    <scope>NUCLEOTIDE SEQUENCE</scope>
    <source>
        <strain evidence="3">YG55</strain>
    </source>
</reference>